<dbReference type="InterPro" id="IPR037185">
    <property type="entry name" value="EmrE-like"/>
</dbReference>
<proteinExistence type="predicted"/>
<reference evidence="3 4" key="1">
    <citation type="submission" date="2018-08" db="EMBL/GenBank/DDBJ databases">
        <title>Meiothermus luteus KCTC 52599 genome sequencing project.</title>
        <authorList>
            <person name="Da Costa M.S."/>
            <person name="Albuquerque L."/>
            <person name="Raposo P."/>
            <person name="Froufe H.J.C."/>
            <person name="Barroso C.S."/>
            <person name="Egas C."/>
        </authorList>
    </citation>
    <scope>NUCLEOTIDE SEQUENCE [LARGE SCALE GENOMIC DNA]</scope>
    <source>
        <strain evidence="3 4">KCTC 52599</strain>
    </source>
</reference>
<dbReference type="Proteomes" id="UP000265800">
    <property type="component" value="Unassembled WGS sequence"/>
</dbReference>
<feature type="transmembrane region" description="Helical" evidence="1">
    <location>
        <begin position="73"/>
        <end position="96"/>
    </location>
</feature>
<dbReference type="SUPFAM" id="SSF103481">
    <property type="entry name" value="Multidrug resistance efflux transporter EmrE"/>
    <property type="match status" value="1"/>
</dbReference>
<keyword evidence="1" id="KW-0472">Membrane</keyword>
<dbReference type="GO" id="GO:0016020">
    <property type="term" value="C:membrane"/>
    <property type="evidence" value="ECO:0007669"/>
    <property type="project" value="InterPro"/>
</dbReference>
<accession>A0A399EH60</accession>
<feature type="transmembrane region" description="Helical" evidence="1">
    <location>
        <begin position="102"/>
        <end position="122"/>
    </location>
</feature>
<dbReference type="EMBL" id="QWKZ01000107">
    <property type="protein sequence ID" value="RIH82490.1"/>
    <property type="molecule type" value="Genomic_DNA"/>
</dbReference>
<comment type="caution">
    <text evidence="3">The sequence shown here is derived from an EMBL/GenBank/DDBJ whole genome shotgun (WGS) entry which is preliminary data.</text>
</comment>
<gene>
    <name evidence="3" type="ORF">Mlute_02472</name>
</gene>
<dbReference type="PANTHER" id="PTHR22911">
    <property type="entry name" value="ACYL-MALONYL CONDENSING ENZYME-RELATED"/>
    <property type="match status" value="1"/>
</dbReference>
<name>A0A399EH60_9DEIN</name>
<keyword evidence="4" id="KW-1185">Reference proteome</keyword>
<feature type="transmembrane region" description="Helical" evidence="1">
    <location>
        <begin position="129"/>
        <end position="146"/>
    </location>
</feature>
<evidence type="ECO:0000259" key="2">
    <source>
        <dbReference type="Pfam" id="PF00892"/>
    </source>
</evidence>
<evidence type="ECO:0000313" key="3">
    <source>
        <dbReference type="EMBL" id="RIH82490.1"/>
    </source>
</evidence>
<keyword evidence="1" id="KW-1133">Transmembrane helix</keyword>
<dbReference type="AlphaFoldDB" id="A0A399EH60"/>
<dbReference type="Gene3D" id="1.10.3730.20">
    <property type="match status" value="1"/>
</dbReference>
<evidence type="ECO:0000313" key="4">
    <source>
        <dbReference type="Proteomes" id="UP000265800"/>
    </source>
</evidence>
<dbReference type="Pfam" id="PF00892">
    <property type="entry name" value="EamA"/>
    <property type="match status" value="1"/>
</dbReference>
<sequence length="147" mass="15052">MWLASQSGGFGGPARGLGYAVLAGLGFGGYFVLIDRVEGLFWPSAFAKLTAAALTLGWALGSPPAPRRVLGRHLPLLVLAGLLDAGGNVFFLAAAQAGRLDVAAVLSSLYPAFTALLAWALLRERLRPGQNLGVVLSLAAIALIAAG</sequence>
<protein>
    <submittedName>
        <fullName evidence="3">Carboxylate/amino acid/amine transporter</fullName>
    </submittedName>
</protein>
<feature type="transmembrane region" description="Helical" evidence="1">
    <location>
        <begin position="40"/>
        <end position="61"/>
    </location>
</feature>
<dbReference type="InterPro" id="IPR000620">
    <property type="entry name" value="EamA_dom"/>
</dbReference>
<organism evidence="3 4">
    <name type="scientific">Meiothermus luteus</name>
    <dbReference type="NCBI Taxonomy" id="2026184"/>
    <lineage>
        <taxon>Bacteria</taxon>
        <taxon>Thermotogati</taxon>
        <taxon>Deinococcota</taxon>
        <taxon>Deinococci</taxon>
        <taxon>Thermales</taxon>
        <taxon>Thermaceae</taxon>
        <taxon>Meiothermus</taxon>
    </lineage>
</organism>
<evidence type="ECO:0000256" key="1">
    <source>
        <dbReference type="SAM" id="Phobius"/>
    </source>
</evidence>
<feature type="transmembrane region" description="Helical" evidence="1">
    <location>
        <begin position="16"/>
        <end position="34"/>
    </location>
</feature>
<feature type="domain" description="EamA" evidence="2">
    <location>
        <begin position="15"/>
        <end position="145"/>
    </location>
</feature>
<keyword evidence="1" id="KW-0812">Transmembrane</keyword>